<evidence type="ECO:0000313" key="1">
    <source>
        <dbReference type="EMBL" id="SDW21814.1"/>
    </source>
</evidence>
<reference evidence="1 2" key="1">
    <citation type="submission" date="2016-10" db="EMBL/GenBank/DDBJ databases">
        <authorList>
            <person name="de Groot N.N."/>
        </authorList>
    </citation>
    <scope>NUCLEOTIDE SEQUENCE [LARGE SCALE GENOMIC DNA]</scope>
    <source>
        <strain evidence="1 2">Nm110</strain>
    </source>
</reference>
<proteinExistence type="predicted"/>
<sequence>MLMQPITIGKATFFYEQRSIVTRGGKQAIREADARKYEFIGVLFNNKILLL</sequence>
<accession>A0A1H2RSP3</accession>
<organism evidence="1 2">
    <name type="scientific">Nitrosomonas communis</name>
    <dbReference type="NCBI Taxonomy" id="44574"/>
    <lineage>
        <taxon>Bacteria</taxon>
        <taxon>Pseudomonadati</taxon>
        <taxon>Pseudomonadota</taxon>
        <taxon>Betaproteobacteria</taxon>
        <taxon>Nitrosomonadales</taxon>
        <taxon>Nitrosomonadaceae</taxon>
        <taxon>Nitrosomonas</taxon>
    </lineage>
</organism>
<name>A0A1H2RSP3_9PROT</name>
<dbReference type="EMBL" id="FNNH01000005">
    <property type="protein sequence ID" value="SDW21814.1"/>
    <property type="molecule type" value="Genomic_DNA"/>
</dbReference>
<evidence type="ECO:0000313" key="2">
    <source>
        <dbReference type="Proteomes" id="UP000183454"/>
    </source>
</evidence>
<dbReference type="AlphaFoldDB" id="A0A1H2RSP3"/>
<gene>
    <name evidence="1" type="ORF">SAMN05421882_100560</name>
</gene>
<dbReference type="Proteomes" id="UP000183454">
    <property type="component" value="Unassembled WGS sequence"/>
</dbReference>
<protein>
    <submittedName>
        <fullName evidence="1">Uncharacterized protein</fullName>
    </submittedName>
</protein>